<dbReference type="PANTHER" id="PTHR40053:SF1">
    <property type="entry name" value="SPORULATION-CONTROL PROTEIN SPO0M"/>
    <property type="match status" value="1"/>
</dbReference>
<dbReference type="InterPro" id="IPR009776">
    <property type="entry name" value="Spore_0_M"/>
</dbReference>
<reference evidence="1 2" key="1">
    <citation type="journal article" date="2015" name="Stand. Genomic Sci.">
        <title>Genomic Encyclopedia of Bacterial and Archaeal Type Strains, Phase III: the genomes of soil and plant-associated and newly described type strains.</title>
        <authorList>
            <person name="Whitman W.B."/>
            <person name="Woyke T."/>
            <person name="Klenk H.P."/>
            <person name="Zhou Y."/>
            <person name="Lilburn T.G."/>
            <person name="Beck B.J."/>
            <person name="De Vos P."/>
            <person name="Vandamme P."/>
            <person name="Eisen J.A."/>
            <person name="Garrity G."/>
            <person name="Hugenholtz P."/>
            <person name="Kyrpides N.C."/>
        </authorList>
    </citation>
    <scope>NUCLEOTIDE SEQUENCE [LARGE SCALE GENOMIC DNA]</scope>
    <source>
        <strain evidence="1 2">CV53</strain>
    </source>
</reference>
<keyword evidence="2" id="KW-1185">Reference proteome</keyword>
<sequence>MILRKYMSLLGIGSAKIDLILQKDTYKPGEMVHGYFLIKGGTIEQQLKRIECDLVMVDSEADEERIMDTVTILTSTLIESQAANQISLTFRLSDSARPSSETLSYRFKTRLVFSEGVESIDQDAIKIV</sequence>
<evidence type="ECO:0000313" key="1">
    <source>
        <dbReference type="EMBL" id="TCN22366.1"/>
    </source>
</evidence>
<proteinExistence type="predicted"/>
<dbReference type="Proteomes" id="UP000295689">
    <property type="component" value="Unassembled WGS sequence"/>
</dbReference>
<accession>A0A4R2B744</accession>
<dbReference type="AlphaFoldDB" id="A0A4R2B744"/>
<evidence type="ECO:0000313" key="2">
    <source>
        <dbReference type="Proteomes" id="UP000295689"/>
    </source>
</evidence>
<gene>
    <name evidence="1" type="ORF">EV146_111208</name>
</gene>
<dbReference type="RefSeq" id="WP_132010200.1">
    <property type="nucleotide sequence ID" value="NZ_JABUHM010000013.1"/>
</dbReference>
<dbReference type="PANTHER" id="PTHR40053">
    <property type="entry name" value="SPORULATION-CONTROL PROTEIN SPO0M"/>
    <property type="match status" value="1"/>
</dbReference>
<protein>
    <submittedName>
        <fullName evidence="1">Sporulation-control protein</fullName>
    </submittedName>
</protein>
<dbReference type="EMBL" id="SLVV01000011">
    <property type="protein sequence ID" value="TCN22366.1"/>
    <property type="molecule type" value="Genomic_DNA"/>
</dbReference>
<organism evidence="1 2">
    <name type="scientific">Mesobacillus foraminis</name>
    <dbReference type="NCBI Taxonomy" id="279826"/>
    <lineage>
        <taxon>Bacteria</taxon>
        <taxon>Bacillati</taxon>
        <taxon>Bacillota</taxon>
        <taxon>Bacilli</taxon>
        <taxon>Bacillales</taxon>
        <taxon>Bacillaceae</taxon>
        <taxon>Mesobacillus</taxon>
    </lineage>
</organism>
<dbReference type="Pfam" id="PF07070">
    <property type="entry name" value="Spo0M"/>
    <property type="match status" value="1"/>
</dbReference>
<comment type="caution">
    <text evidence="1">The sequence shown here is derived from an EMBL/GenBank/DDBJ whole genome shotgun (WGS) entry which is preliminary data.</text>
</comment>
<name>A0A4R2B744_9BACI</name>